<name>A0A1E7LJD8_9ACTN</name>
<protein>
    <recommendedName>
        <fullName evidence="4">Helix-turn-helix domain-containing protein</fullName>
    </recommendedName>
</protein>
<accession>A0A1E7LJD8</accession>
<dbReference type="Proteomes" id="UP000175971">
    <property type="component" value="Unassembled WGS sequence"/>
</dbReference>
<gene>
    <name evidence="2" type="ORF">AN221_32555</name>
</gene>
<feature type="region of interest" description="Disordered" evidence="1">
    <location>
        <begin position="1"/>
        <end position="40"/>
    </location>
</feature>
<feature type="region of interest" description="Disordered" evidence="1">
    <location>
        <begin position="60"/>
        <end position="82"/>
    </location>
</feature>
<feature type="compositionally biased region" description="Polar residues" evidence="1">
    <location>
        <begin position="1"/>
        <end position="13"/>
    </location>
</feature>
<sequence>MGDSTSELWTTEQSAKHLGIRPKSASSLLSRRGIKRAGETRHPVSGRIVALWHADDIRSLAASRRPGTRNDLTGKERHDRHP</sequence>
<evidence type="ECO:0008006" key="4">
    <source>
        <dbReference type="Google" id="ProtNLM"/>
    </source>
</evidence>
<organism evidence="2 3">
    <name type="scientific">Streptomyces nanshensis</name>
    <dbReference type="NCBI Taxonomy" id="518642"/>
    <lineage>
        <taxon>Bacteria</taxon>
        <taxon>Bacillati</taxon>
        <taxon>Actinomycetota</taxon>
        <taxon>Actinomycetes</taxon>
        <taxon>Kitasatosporales</taxon>
        <taxon>Streptomycetaceae</taxon>
        <taxon>Streptomyces</taxon>
    </lineage>
</organism>
<keyword evidence="3" id="KW-1185">Reference proteome</keyword>
<evidence type="ECO:0000313" key="3">
    <source>
        <dbReference type="Proteomes" id="UP000175971"/>
    </source>
</evidence>
<evidence type="ECO:0000256" key="1">
    <source>
        <dbReference type="SAM" id="MobiDB-lite"/>
    </source>
</evidence>
<dbReference type="RefSeq" id="WP_070203885.1">
    <property type="nucleotide sequence ID" value="NZ_LJGZ01000103.1"/>
</dbReference>
<feature type="compositionally biased region" description="Basic and acidic residues" evidence="1">
    <location>
        <begin position="72"/>
        <end position="82"/>
    </location>
</feature>
<dbReference type="EMBL" id="LJGZ01000103">
    <property type="protein sequence ID" value="OEV16340.1"/>
    <property type="molecule type" value="Genomic_DNA"/>
</dbReference>
<evidence type="ECO:0000313" key="2">
    <source>
        <dbReference type="EMBL" id="OEV16340.1"/>
    </source>
</evidence>
<dbReference type="AlphaFoldDB" id="A0A1E7LJD8"/>
<proteinExistence type="predicted"/>
<comment type="caution">
    <text evidence="2">The sequence shown here is derived from an EMBL/GenBank/DDBJ whole genome shotgun (WGS) entry which is preliminary data.</text>
</comment>
<reference evidence="2 3" key="1">
    <citation type="journal article" date="2016" name="Front. Microbiol.">
        <title>Comparative Genomics Analysis of Streptomyces Species Reveals Their Adaptation to the Marine Environment and Their Diversity at the Genomic Level.</title>
        <authorList>
            <person name="Tian X."/>
            <person name="Zhang Z."/>
            <person name="Yang T."/>
            <person name="Chen M."/>
            <person name="Li J."/>
            <person name="Chen F."/>
            <person name="Yang J."/>
            <person name="Li W."/>
            <person name="Zhang B."/>
            <person name="Zhang Z."/>
            <person name="Wu J."/>
            <person name="Zhang C."/>
            <person name="Long L."/>
            <person name="Xiao J."/>
        </authorList>
    </citation>
    <scope>NUCLEOTIDE SEQUENCE [LARGE SCALE GENOMIC DNA]</scope>
    <source>
        <strain evidence="2 3">SCSIO M10372</strain>
    </source>
</reference>